<dbReference type="Proteomes" id="UP000008021">
    <property type="component" value="Chromosome 3"/>
</dbReference>
<accession>A0A0E0CU04</accession>
<dbReference type="Gramene" id="OMERI03G00790.5">
    <property type="protein sequence ID" value="OMERI03G00790.5"/>
    <property type="gene ID" value="OMERI03G00790"/>
</dbReference>
<sequence>MVKVKAQPTPTAAAKSAVAGGGEVSTETPRRSARPQQAAKKKRSRDDNSFLTHHQPQLPTAETHTAIVTQTHATALLHIGVAATAWERHEVKLWIVREGIASNEALQEIYPPEPPLNLLDPLGRVCGEAAQDDVAATDRELRDHDVDVVGSSGNHDEASGGACLGGGGGDGKGNLVDCVPENDLLSARNGSELERRRMPEGSAARTLPEARPSEGDTRSCEMRGVATSEREMPSLGRSMEVSGKRSNTTHSGGAAAGGDAIGFLSGKKIWGFSYTQAAWEGKKICCIPATPVQTRSRWTTWGSDGYLRSAPMQRDMVRMEESRS</sequence>
<evidence type="ECO:0000256" key="1">
    <source>
        <dbReference type="SAM" id="MobiDB-lite"/>
    </source>
</evidence>
<dbReference type="HOGENOM" id="CLU_858891_0_0_1"/>
<keyword evidence="3" id="KW-1185">Reference proteome</keyword>
<dbReference type="EnsemblPlants" id="OMERI03G00790.5">
    <property type="protein sequence ID" value="OMERI03G00790.5"/>
    <property type="gene ID" value="OMERI03G00790"/>
</dbReference>
<protein>
    <submittedName>
        <fullName evidence="2">Uncharacterized protein</fullName>
    </submittedName>
</protein>
<dbReference type="AlphaFoldDB" id="A0A0E0CU04"/>
<reference evidence="2" key="2">
    <citation type="submission" date="2018-05" db="EMBL/GenBank/DDBJ databases">
        <title>OmerRS3 (Oryza meridionalis Reference Sequence Version 3).</title>
        <authorList>
            <person name="Zhang J."/>
            <person name="Kudrna D."/>
            <person name="Lee S."/>
            <person name="Talag J."/>
            <person name="Welchert J."/>
            <person name="Wing R.A."/>
        </authorList>
    </citation>
    <scope>NUCLEOTIDE SEQUENCE [LARGE SCALE GENOMIC DNA]</scope>
    <source>
        <strain evidence="2">cv. OR44</strain>
    </source>
</reference>
<evidence type="ECO:0000313" key="3">
    <source>
        <dbReference type="Proteomes" id="UP000008021"/>
    </source>
</evidence>
<proteinExistence type="predicted"/>
<feature type="compositionally biased region" description="Polar residues" evidence="1">
    <location>
        <begin position="49"/>
        <end position="61"/>
    </location>
</feature>
<feature type="region of interest" description="Disordered" evidence="1">
    <location>
        <begin position="187"/>
        <end position="255"/>
    </location>
</feature>
<feature type="region of interest" description="Disordered" evidence="1">
    <location>
        <begin position="1"/>
        <end position="61"/>
    </location>
</feature>
<name>A0A0E0CU04_9ORYZ</name>
<evidence type="ECO:0000313" key="2">
    <source>
        <dbReference type="EnsemblPlants" id="OMERI03G00790.5"/>
    </source>
</evidence>
<reference evidence="2" key="1">
    <citation type="submission" date="2015-04" db="UniProtKB">
        <authorList>
            <consortium name="EnsemblPlants"/>
        </authorList>
    </citation>
    <scope>IDENTIFICATION</scope>
</reference>
<feature type="compositionally biased region" description="Basic and acidic residues" evidence="1">
    <location>
        <begin position="211"/>
        <end position="221"/>
    </location>
</feature>
<organism evidence="2">
    <name type="scientific">Oryza meridionalis</name>
    <dbReference type="NCBI Taxonomy" id="40149"/>
    <lineage>
        <taxon>Eukaryota</taxon>
        <taxon>Viridiplantae</taxon>
        <taxon>Streptophyta</taxon>
        <taxon>Embryophyta</taxon>
        <taxon>Tracheophyta</taxon>
        <taxon>Spermatophyta</taxon>
        <taxon>Magnoliopsida</taxon>
        <taxon>Liliopsida</taxon>
        <taxon>Poales</taxon>
        <taxon>Poaceae</taxon>
        <taxon>BOP clade</taxon>
        <taxon>Oryzoideae</taxon>
        <taxon>Oryzeae</taxon>
        <taxon>Oryzinae</taxon>
        <taxon>Oryza</taxon>
    </lineage>
</organism>